<dbReference type="EMBL" id="BLIN01000003">
    <property type="protein sequence ID" value="GFE05878.1"/>
    <property type="molecule type" value="Genomic_DNA"/>
</dbReference>
<dbReference type="PRINTS" id="PR00081">
    <property type="entry name" value="GDHRDH"/>
</dbReference>
<feature type="domain" description="Ketoreductase" evidence="5">
    <location>
        <begin position="31"/>
        <end position="225"/>
    </location>
</feature>
<evidence type="ECO:0000313" key="7">
    <source>
        <dbReference type="Proteomes" id="UP000435837"/>
    </source>
</evidence>
<keyword evidence="2" id="KW-0560">Oxidoreductase</keyword>
<evidence type="ECO:0000256" key="4">
    <source>
        <dbReference type="SAM" id="MobiDB-lite"/>
    </source>
</evidence>
<dbReference type="PANTHER" id="PTHR44196">
    <property type="entry name" value="DEHYDROGENASE/REDUCTASE SDR FAMILY MEMBER 7B"/>
    <property type="match status" value="1"/>
</dbReference>
<dbReference type="OrthoDB" id="9775296at2"/>
<dbReference type="InterPro" id="IPR057326">
    <property type="entry name" value="KR_dom"/>
</dbReference>
<dbReference type="PROSITE" id="PS00061">
    <property type="entry name" value="ADH_SHORT"/>
    <property type="match status" value="1"/>
</dbReference>
<comment type="similarity">
    <text evidence="1 3">Belongs to the short-chain dehydrogenases/reductases (SDR) family.</text>
</comment>
<organism evidence="6 7">
    <name type="scientific">Streptomyces caniferus</name>
    <dbReference type="NCBI Taxonomy" id="285557"/>
    <lineage>
        <taxon>Bacteria</taxon>
        <taxon>Bacillati</taxon>
        <taxon>Actinomycetota</taxon>
        <taxon>Actinomycetes</taxon>
        <taxon>Kitasatosporales</taxon>
        <taxon>Streptomycetaceae</taxon>
        <taxon>Streptomyces</taxon>
    </lineage>
</organism>
<dbReference type="GO" id="GO:0016616">
    <property type="term" value="F:oxidoreductase activity, acting on the CH-OH group of donors, NAD or NADP as acceptor"/>
    <property type="evidence" value="ECO:0007669"/>
    <property type="project" value="UniProtKB-ARBA"/>
</dbReference>
<evidence type="ECO:0000256" key="1">
    <source>
        <dbReference type="ARBA" id="ARBA00006484"/>
    </source>
</evidence>
<dbReference type="Gene3D" id="3.40.50.720">
    <property type="entry name" value="NAD(P)-binding Rossmann-like Domain"/>
    <property type="match status" value="1"/>
</dbReference>
<name>A0A640S467_9ACTN</name>
<dbReference type="AlphaFoldDB" id="A0A640S467"/>
<dbReference type="Pfam" id="PF00106">
    <property type="entry name" value="adh_short"/>
    <property type="match status" value="1"/>
</dbReference>
<evidence type="ECO:0000256" key="2">
    <source>
        <dbReference type="ARBA" id="ARBA00023002"/>
    </source>
</evidence>
<accession>A0A640S467</accession>
<evidence type="ECO:0000259" key="5">
    <source>
        <dbReference type="SMART" id="SM00822"/>
    </source>
</evidence>
<dbReference type="SMART" id="SM00822">
    <property type="entry name" value="PKS_KR"/>
    <property type="match status" value="1"/>
</dbReference>
<dbReference type="Proteomes" id="UP000435837">
    <property type="component" value="Unassembled WGS sequence"/>
</dbReference>
<sequence length="274" mass="28660">MGRSESGQSVTARQEREGAAGGAGRKALSGSVALVTGASSGIGAAAALALAREGCSLALVARRTERLERLTASIGELGGSSLALTADLGEAAQARRAVEETVDHFGRLDVLLNNAGFGARGAVEDSDPEDWDRMVDLNFTAVLRMSHAALPHLLRAAQDGPRGVADLVTVSSVAGRVPRKDNSVYSATKHAVCSFSEALRQEVTGRQVRVGLVEPGMTTTEMTRGGSQAGAAHGMPPEAWLRAEDIARVITFMVTQPPHMAVNEITVRPTAQER</sequence>
<evidence type="ECO:0000256" key="3">
    <source>
        <dbReference type="RuleBase" id="RU000363"/>
    </source>
</evidence>
<dbReference type="FunFam" id="3.40.50.720:FF:000047">
    <property type="entry name" value="NADP-dependent L-serine/L-allo-threonine dehydrogenase"/>
    <property type="match status" value="1"/>
</dbReference>
<dbReference type="RefSeq" id="WP_159472694.1">
    <property type="nucleotide sequence ID" value="NZ_BAAATH010000004.1"/>
</dbReference>
<dbReference type="InterPro" id="IPR036291">
    <property type="entry name" value="NAD(P)-bd_dom_sf"/>
</dbReference>
<evidence type="ECO:0000313" key="6">
    <source>
        <dbReference type="EMBL" id="GFE05878.1"/>
    </source>
</evidence>
<feature type="compositionally biased region" description="Polar residues" evidence="4">
    <location>
        <begin position="1"/>
        <end position="11"/>
    </location>
</feature>
<gene>
    <name evidence="6" type="ORF">Scani_21460</name>
</gene>
<dbReference type="PRINTS" id="PR00080">
    <property type="entry name" value="SDRFAMILY"/>
</dbReference>
<dbReference type="PANTHER" id="PTHR44196:SF1">
    <property type="entry name" value="DEHYDROGENASE_REDUCTASE SDR FAMILY MEMBER 7B"/>
    <property type="match status" value="1"/>
</dbReference>
<feature type="region of interest" description="Disordered" evidence="4">
    <location>
        <begin position="1"/>
        <end position="23"/>
    </location>
</feature>
<protein>
    <submittedName>
        <fullName evidence="6">Oxidoreductase</fullName>
    </submittedName>
</protein>
<dbReference type="InterPro" id="IPR002347">
    <property type="entry name" value="SDR_fam"/>
</dbReference>
<proteinExistence type="inferred from homology"/>
<comment type="caution">
    <text evidence="6">The sequence shown here is derived from an EMBL/GenBank/DDBJ whole genome shotgun (WGS) entry which is preliminary data.</text>
</comment>
<dbReference type="InterPro" id="IPR020904">
    <property type="entry name" value="Sc_DH/Rdtase_CS"/>
</dbReference>
<dbReference type="GO" id="GO:0016020">
    <property type="term" value="C:membrane"/>
    <property type="evidence" value="ECO:0007669"/>
    <property type="project" value="TreeGrafter"/>
</dbReference>
<dbReference type="SUPFAM" id="SSF51735">
    <property type="entry name" value="NAD(P)-binding Rossmann-fold domains"/>
    <property type="match status" value="1"/>
</dbReference>
<reference evidence="6 7" key="1">
    <citation type="submission" date="2019-12" db="EMBL/GenBank/DDBJ databases">
        <title>Whole genome shotgun sequence of Streptomyces caniferus NBRC 15389.</title>
        <authorList>
            <person name="Ichikawa N."/>
            <person name="Kimura A."/>
            <person name="Kitahashi Y."/>
            <person name="Komaki H."/>
            <person name="Tamura T."/>
        </authorList>
    </citation>
    <scope>NUCLEOTIDE SEQUENCE [LARGE SCALE GENOMIC DNA]</scope>
    <source>
        <strain evidence="6 7">NBRC 15389</strain>
    </source>
</reference>